<name>A0ABU1MV27_9CAUL</name>
<dbReference type="Proteomes" id="UP001262754">
    <property type="component" value="Unassembled WGS sequence"/>
</dbReference>
<feature type="chain" id="PRO_5047297206" evidence="1">
    <location>
        <begin position="23"/>
        <end position="162"/>
    </location>
</feature>
<dbReference type="EMBL" id="JAVDRL010000002">
    <property type="protein sequence ID" value="MDR6530001.1"/>
    <property type="molecule type" value="Genomic_DNA"/>
</dbReference>
<sequence length="162" mass="17811">MTRIWTIVTVLVLAAIPAAAQAGWAATEWDMTPAQVEAAMPQTKPLKHGEALSMGQAKSVGSYPFGGQSVRAVYYYDDRGLSLVTLTVPFKACGAALEQLQRDHGQPLKISDQVLFRLAIWHDEPMQTRICAMISPEAKICALNFERLSTYREHDLAPAARP</sequence>
<protein>
    <submittedName>
        <fullName evidence="2">Uncharacterized protein</fullName>
    </submittedName>
</protein>
<evidence type="ECO:0000256" key="1">
    <source>
        <dbReference type="SAM" id="SignalP"/>
    </source>
</evidence>
<reference evidence="2 3" key="1">
    <citation type="submission" date="2023-07" db="EMBL/GenBank/DDBJ databases">
        <title>Sorghum-associated microbial communities from plants grown in Nebraska, USA.</title>
        <authorList>
            <person name="Schachtman D."/>
        </authorList>
    </citation>
    <scope>NUCLEOTIDE SEQUENCE [LARGE SCALE GENOMIC DNA]</scope>
    <source>
        <strain evidence="2 3">DS2154</strain>
    </source>
</reference>
<evidence type="ECO:0000313" key="2">
    <source>
        <dbReference type="EMBL" id="MDR6530001.1"/>
    </source>
</evidence>
<organism evidence="2 3">
    <name type="scientific">Caulobacter rhizosphaerae</name>
    <dbReference type="NCBI Taxonomy" id="2010972"/>
    <lineage>
        <taxon>Bacteria</taxon>
        <taxon>Pseudomonadati</taxon>
        <taxon>Pseudomonadota</taxon>
        <taxon>Alphaproteobacteria</taxon>
        <taxon>Caulobacterales</taxon>
        <taxon>Caulobacteraceae</taxon>
        <taxon>Caulobacter</taxon>
    </lineage>
</organism>
<accession>A0ABU1MV27</accession>
<evidence type="ECO:0000313" key="3">
    <source>
        <dbReference type="Proteomes" id="UP001262754"/>
    </source>
</evidence>
<keyword evidence="3" id="KW-1185">Reference proteome</keyword>
<comment type="caution">
    <text evidence="2">The sequence shown here is derived from an EMBL/GenBank/DDBJ whole genome shotgun (WGS) entry which is preliminary data.</text>
</comment>
<keyword evidence="1" id="KW-0732">Signal</keyword>
<gene>
    <name evidence="2" type="ORF">J2800_000725</name>
</gene>
<proteinExistence type="predicted"/>
<feature type="signal peptide" evidence="1">
    <location>
        <begin position="1"/>
        <end position="22"/>
    </location>
</feature>
<dbReference type="RefSeq" id="WP_310029242.1">
    <property type="nucleotide sequence ID" value="NZ_JAVDRL010000002.1"/>
</dbReference>